<dbReference type="EMBL" id="FNVT01000039">
    <property type="protein sequence ID" value="SEH03543.1"/>
    <property type="molecule type" value="Genomic_DNA"/>
</dbReference>
<keyword evidence="3" id="KW-1185">Reference proteome</keyword>
<accession>A0A1H6F1R7</accession>
<organism evidence="2 3">
    <name type="scientific">Nonomuraea solani</name>
    <dbReference type="NCBI Taxonomy" id="1144553"/>
    <lineage>
        <taxon>Bacteria</taxon>
        <taxon>Bacillati</taxon>
        <taxon>Actinomycetota</taxon>
        <taxon>Actinomycetes</taxon>
        <taxon>Streptosporangiales</taxon>
        <taxon>Streptosporangiaceae</taxon>
        <taxon>Nonomuraea</taxon>
    </lineage>
</organism>
<proteinExistence type="predicted"/>
<feature type="signal peptide" evidence="1">
    <location>
        <begin position="1"/>
        <end position="31"/>
    </location>
</feature>
<sequence length="109" mass="11665">MPKLKSVMAGLAIGTAMTGSVVAMGTTPAVAAPVTTGTSFVEGDNWGWGHHHRRKNRCGRHHNRGWGGWGGWGNGHRGWGNGHRGGHGKICIVIRNHNRNDNGPSNGKW</sequence>
<evidence type="ECO:0000313" key="3">
    <source>
        <dbReference type="Proteomes" id="UP000236732"/>
    </source>
</evidence>
<gene>
    <name evidence="2" type="ORF">SAMN05444920_1392</name>
</gene>
<feature type="chain" id="PRO_5009297697" evidence="1">
    <location>
        <begin position="32"/>
        <end position="109"/>
    </location>
</feature>
<reference evidence="2 3" key="1">
    <citation type="submission" date="2016-10" db="EMBL/GenBank/DDBJ databases">
        <authorList>
            <person name="de Groot N.N."/>
        </authorList>
    </citation>
    <scope>NUCLEOTIDE SEQUENCE [LARGE SCALE GENOMIC DNA]</scope>
    <source>
        <strain evidence="2 3">CGMCC 4.7037</strain>
    </source>
</reference>
<name>A0A1H6F1R7_9ACTN</name>
<protein>
    <submittedName>
        <fullName evidence="2">Uncharacterized protein</fullName>
    </submittedName>
</protein>
<keyword evidence="1" id="KW-0732">Signal</keyword>
<dbReference type="Proteomes" id="UP000236732">
    <property type="component" value="Unassembled WGS sequence"/>
</dbReference>
<dbReference type="AlphaFoldDB" id="A0A1H6F1R7"/>
<evidence type="ECO:0000313" key="2">
    <source>
        <dbReference type="EMBL" id="SEH03543.1"/>
    </source>
</evidence>
<evidence type="ECO:0000256" key="1">
    <source>
        <dbReference type="SAM" id="SignalP"/>
    </source>
</evidence>